<protein>
    <submittedName>
        <fullName evidence="1">Uncharacterized protein</fullName>
    </submittedName>
</protein>
<sequence length="132" mass="14267">MQSTVTFAHFSFEDAVKGNEQTPFVADTNEVNWMDDRPRMALSNDGYAVVVHLPGALKEKSSSILLNELTEFVKTGFNNKLPLSAGADGKTRDQKKSYKVRAGEIAGLCKLVRAWHAIGQPVSGDAAAKAVS</sequence>
<dbReference type="Proteomes" id="UP001362999">
    <property type="component" value="Unassembled WGS sequence"/>
</dbReference>
<reference evidence="1 2" key="1">
    <citation type="journal article" date="2024" name="J Genomics">
        <title>Draft genome sequencing and assembly of Favolaschia claudopus CIRM-BRFM 2984 isolated from oak limbs.</title>
        <authorList>
            <person name="Navarro D."/>
            <person name="Drula E."/>
            <person name="Chaduli D."/>
            <person name="Cazenave R."/>
            <person name="Ahrendt S."/>
            <person name="Wang J."/>
            <person name="Lipzen A."/>
            <person name="Daum C."/>
            <person name="Barry K."/>
            <person name="Grigoriev I.V."/>
            <person name="Favel A."/>
            <person name="Rosso M.N."/>
            <person name="Martin F."/>
        </authorList>
    </citation>
    <scope>NUCLEOTIDE SEQUENCE [LARGE SCALE GENOMIC DNA]</scope>
    <source>
        <strain evidence="1 2">CIRM-BRFM 2984</strain>
    </source>
</reference>
<evidence type="ECO:0000313" key="1">
    <source>
        <dbReference type="EMBL" id="KAK7013159.1"/>
    </source>
</evidence>
<proteinExistence type="predicted"/>
<comment type="caution">
    <text evidence="1">The sequence shown here is derived from an EMBL/GenBank/DDBJ whole genome shotgun (WGS) entry which is preliminary data.</text>
</comment>
<gene>
    <name evidence="1" type="ORF">R3P38DRAFT_2547440</name>
</gene>
<evidence type="ECO:0000313" key="2">
    <source>
        <dbReference type="Proteomes" id="UP001362999"/>
    </source>
</evidence>
<dbReference type="AlphaFoldDB" id="A0AAW0AJW0"/>
<accession>A0AAW0AJW0</accession>
<name>A0AAW0AJW0_9AGAR</name>
<organism evidence="1 2">
    <name type="scientific">Favolaschia claudopus</name>
    <dbReference type="NCBI Taxonomy" id="2862362"/>
    <lineage>
        <taxon>Eukaryota</taxon>
        <taxon>Fungi</taxon>
        <taxon>Dikarya</taxon>
        <taxon>Basidiomycota</taxon>
        <taxon>Agaricomycotina</taxon>
        <taxon>Agaricomycetes</taxon>
        <taxon>Agaricomycetidae</taxon>
        <taxon>Agaricales</taxon>
        <taxon>Marasmiineae</taxon>
        <taxon>Mycenaceae</taxon>
        <taxon>Favolaschia</taxon>
    </lineage>
</organism>
<keyword evidence="2" id="KW-1185">Reference proteome</keyword>
<dbReference type="EMBL" id="JAWWNJ010000061">
    <property type="protein sequence ID" value="KAK7013159.1"/>
    <property type="molecule type" value="Genomic_DNA"/>
</dbReference>